<name>A0AAD5XDV1_9FUNG</name>
<dbReference type="EMBL" id="JADGJH010002191">
    <property type="protein sequence ID" value="KAJ3102015.1"/>
    <property type="molecule type" value="Genomic_DNA"/>
</dbReference>
<sequence length="51" mass="5637">MEEAVHVEVADDIPPELEALLHTEPLQGLTDAEVAERIAKFGLNEIPEKKT</sequence>
<dbReference type="Pfam" id="PF00690">
    <property type="entry name" value="Cation_ATPase_N"/>
    <property type="match status" value="1"/>
</dbReference>
<reference evidence="2" key="1">
    <citation type="submission" date="2020-05" db="EMBL/GenBank/DDBJ databases">
        <title>Phylogenomic resolution of chytrid fungi.</title>
        <authorList>
            <person name="Stajich J.E."/>
            <person name="Amses K."/>
            <person name="Simmons R."/>
            <person name="Seto K."/>
            <person name="Myers J."/>
            <person name="Bonds A."/>
            <person name="Quandt C.A."/>
            <person name="Barry K."/>
            <person name="Liu P."/>
            <person name="Grigoriev I."/>
            <person name="Longcore J.E."/>
            <person name="James T.Y."/>
        </authorList>
    </citation>
    <scope>NUCLEOTIDE SEQUENCE</scope>
    <source>
        <strain evidence="2">JEL0513</strain>
    </source>
</reference>
<dbReference type="SUPFAM" id="SSF81665">
    <property type="entry name" value="Calcium ATPase, transmembrane domain M"/>
    <property type="match status" value="1"/>
</dbReference>
<feature type="domain" description="Cation-transporting P-type ATPase N-terminal" evidence="1">
    <location>
        <begin position="16"/>
        <end position="50"/>
    </location>
</feature>
<protein>
    <recommendedName>
        <fullName evidence="1">Cation-transporting P-type ATPase N-terminal domain-containing protein</fullName>
    </recommendedName>
</protein>
<feature type="non-terminal residue" evidence="2">
    <location>
        <position position="51"/>
    </location>
</feature>
<dbReference type="Proteomes" id="UP001211907">
    <property type="component" value="Unassembled WGS sequence"/>
</dbReference>
<gene>
    <name evidence="2" type="ORF">HK100_004437</name>
</gene>
<accession>A0AAD5XDV1</accession>
<dbReference type="AlphaFoldDB" id="A0AAD5XDV1"/>
<keyword evidence="3" id="KW-1185">Reference proteome</keyword>
<evidence type="ECO:0000313" key="3">
    <source>
        <dbReference type="Proteomes" id="UP001211907"/>
    </source>
</evidence>
<dbReference type="InterPro" id="IPR004014">
    <property type="entry name" value="ATPase_P-typ_cation-transptr_N"/>
</dbReference>
<comment type="caution">
    <text evidence="2">The sequence shown here is derived from an EMBL/GenBank/DDBJ whole genome shotgun (WGS) entry which is preliminary data.</text>
</comment>
<evidence type="ECO:0000259" key="1">
    <source>
        <dbReference type="Pfam" id="PF00690"/>
    </source>
</evidence>
<proteinExistence type="predicted"/>
<organism evidence="2 3">
    <name type="scientific">Physocladia obscura</name>
    <dbReference type="NCBI Taxonomy" id="109957"/>
    <lineage>
        <taxon>Eukaryota</taxon>
        <taxon>Fungi</taxon>
        <taxon>Fungi incertae sedis</taxon>
        <taxon>Chytridiomycota</taxon>
        <taxon>Chytridiomycota incertae sedis</taxon>
        <taxon>Chytridiomycetes</taxon>
        <taxon>Chytridiales</taxon>
        <taxon>Chytriomycetaceae</taxon>
        <taxon>Physocladia</taxon>
    </lineage>
</organism>
<dbReference type="InterPro" id="IPR023298">
    <property type="entry name" value="ATPase_P-typ_TM_dom_sf"/>
</dbReference>
<evidence type="ECO:0000313" key="2">
    <source>
        <dbReference type="EMBL" id="KAJ3102015.1"/>
    </source>
</evidence>